<dbReference type="GO" id="GO:0003690">
    <property type="term" value="F:double-stranded DNA binding"/>
    <property type="evidence" value="ECO:0007669"/>
    <property type="project" value="TreeGrafter"/>
</dbReference>
<name>A0AAD9JPF0_9ANNE</name>
<accession>A0AAD9JPF0</accession>
<feature type="compositionally biased region" description="Basic and acidic residues" evidence="2">
    <location>
        <begin position="735"/>
        <end position="764"/>
    </location>
</feature>
<dbReference type="GO" id="GO:0001673">
    <property type="term" value="C:male germ cell nucleus"/>
    <property type="evidence" value="ECO:0007669"/>
    <property type="project" value="TreeGrafter"/>
</dbReference>
<proteinExistence type="predicted"/>
<sequence>MMQQERVFLRPLEASKNHTCMQFETLTSICTSKNTNLSIDKRELQHENTTEKISTLHLRLQQEAEKIRKWKIQTELDLNQKDKKIKESSLIIDSLRKGILDLQIQNEKLSTKLQEEIDNRKEIVERHDATREMCNILKDYAAKVEERIQKCEAEKTEMKYFEKNSMEQFEKLSEQFKNLEITAAEVCNKLRVEAQSEKQGKLDLEKNYESTLLKTESELHEVITTCKSQSHEIVSLTTQLEENKANLEQIQGDYVKIQDKLASFEDASLTIKEELQAKQSEIEALKDSFKQEIDHLNTEKANLHKTIELQKEEISSLMGKVQTVQDHIYTTEEELLCKSKVIEDLTVQVQIMTVQIKENEQELEKVKHSLTDAMEREMVTCEQIESLKTELITERENYRNEEWKVLEERNEKEDLIIKFNTLKKKSDRIKNELECSKQTEDLLVQQTSQMTEEISCLRKQISELEIKIKQQVEEANNLKTELLGVANLRKEYDKKNELLLELQEECKEIRNQLTTKNMIITDLENKLDKTKKALSEIKTEKDKSDKDHEVHVNELSNDVTNLQKLFEKTKLQMSDIEKNKAKTISSLEQQLSSLSAELNTKQSMLDENEKQLQNYVTKEADWIKQEEIQKSQYKKQLDSLSKRENKLQKQVEKIKEELEKLKDKERDNSRKNKDLDKERLKLLKLKDEMEEKCAYLESENKRLKTCEYEKTKKLEELPKENCIPNKQQFQIEKMEIETDKPRIQKDTDQSKQETTRIKSLKNHEEEESLSQYKNSPQKGKSAADVLNVKTSPSRKGVKEMPDSMPKKRKVVFNSDDEACQSDSSSDLMEIEMDGVGVHIKNQITKLISTPVKITNPMVIAKTPMKPVPRGPPMSRSPYKSVIKGGVEKAVHHIGCLPNTDTRPDNISARLRQRSPVWSSKHTDDMATESTEFFCQALQGTAPQYLEELVVPYQPTRSLRSESGAFLALPTTRGVTYGNRCFRKAAATLWNNLPVTIRKCKTLDTFKKKIKTNLFVSALPS</sequence>
<dbReference type="GO" id="GO:0051026">
    <property type="term" value="P:chiasma assembly"/>
    <property type="evidence" value="ECO:0007669"/>
    <property type="project" value="TreeGrafter"/>
</dbReference>
<evidence type="ECO:0000313" key="4">
    <source>
        <dbReference type="Proteomes" id="UP001208570"/>
    </source>
</evidence>
<dbReference type="AlphaFoldDB" id="A0AAD9JPF0"/>
<reference evidence="3" key="1">
    <citation type="journal article" date="2023" name="Mol. Biol. Evol.">
        <title>Third-Generation Sequencing Reveals the Adaptive Role of the Epigenome in Three Deep-Sea Polychaetes.</title>
        <authorList>
            <person name="Perez M."/>
            <person name="Aroh O."/>
            <person name="Sun Y."/>
            <person name="Lan Y."/>
            <person name="Juniper S.K."/>
            <person name="Young C.R."/>
            <person name="Angers B."/>
            <person name="Qian P.Y."/>
        </authorList>
    </citation>
    <scope>NUCLEOTIDE SEQUENCE</scope>
    <source>
        <strain evidence="3">P08H-3</strain>
    </source>
</reference>
<dbReference type="Pfam" id="PF05483">
    <property type="entry name" value="SCP-1"/>
    <property type="match status" value="1"/>
</dbReference>
<dbReference type="GO" id="GO:0000802">
    <property type="term" value="C:transverse filament"/>
    <property type="evidence" value="ECO:0007669"/>
    <property type="project" value="TreeGrafter"/>
</dbReference>
<comment type="caution">
    <text evidence="3">The sequence shown here is derived from an EMBL/GenBank/DDBJ whole genome shotgun (WGS) entry which is preliminary data.</text>
</comment>
<evidence type="ECO:0000313" key="3">
    <source>
        <dbReference type="EMBL" id="KAK2156170.1"/>
    </source>
</evidence>
<dbReference type="EMBL" id="JAODUP010000220">
    <property type="protein sequence ID" value="KAK2156170.1"/>
    <property type="molecule type" value="Genomic_DNA"/>
</dbReference>
<evidence type="ECO:0000256" key="2">
    <source>
        <dbReference type="SAM" id="MobiDB-lite"/>
    </source>
</evidence>
<dbReference type="GO" id="GO:0051878">
    <property type="term" value="P:lateral element assembly"/>
    <property type="evidence" value="ECO:0007669"/>
    <property type="project" value="TreeGrafter"/>
</dbReference>
<feature type="compositionally biased region" description="Polar residues" evidence="2">
    <location>
        <begin position="769"/>
        <end position="778"/>
    </location>
</feature>
<feature type="coiled-coil region" evidence="1">
    <location>
        <begin position="342"/>
        <end position="706"/>
    </location>
</feature>
<organism evidence="3 4">
    <name type="scientific">Paralvinella palmiformis</name>
    <dbReference type="NCBI Taxonomy" id="53620"/>
    <lineage>
        <taxon>Eukaryota</taxon>
        <taxon>Metazoa</taxon>
        <taxon>Spiralia</taxon>
        <taxon>Lophotrochozoa</taxon>
        <taxon>Annelida</taxon>
        <taxon>Polychaeta</taxon>
        <taxon>Sedentaria</taxon>
        <taxon>Canalipalpata</taxon>
        <taxon>Terebellida</taxon>
        <taxon>Terebelliformia</taxon>
        <taxon>Alvinellidae</taxon>
        <taxon>Paralvinella</taxon>
    </lineage>
</organism>
<dbReference type="Gene3D" id="1.10.287.1490">
    <property type="match status" value="1"/>
</dbReference>
<dbReference type="PANTHER" id="PTHR46918:SF1">
    <property type="entry name" value="SYNAPTONEMAL COMPLEX PROTEIN 1"/>
    <property type="match status" value="1"/>
</dbReference>
<feature type="region of interest" description="Disordered" evidence="2">
    <location>
        <begin position="735"/>
        <end position="783"/>
    </location>
</feature>
<gene>
    <name evidence="3" type="ORF">LSH36_220g06021</name>
</gene>
<keyword evidence="1" id="KW-0175">Coiled coil</keyword>
<dbReference type="GO" id="GO:0000801">
    <property type="term" value="C:central element"/>
    <property type="evidence" value="ECO:0007669"/>
    <property type="project" value="TreeGrafter"/>
</dbReference>
<dbReference type="Proteomes" id="UP001208570">
    <property type="component" value="Unassembled WGS sequence"/>
</dbReference>
<evidence type="ECO:0000256" key="1">
    <source>
        <dbReference type="SAM" id="Coils"/>
    </source>
</evidence>
<feature type="coiled-coil region" evidence="1">
    <location>
        <begin position="99"/>
        <end position="189"/>
    </location>
</feature>
<dbReference type="GO" id="GO:0000711">
    <property type="term" value="P:meiotic DNA repair synthesis"/>
    <property type="evidence" value="ECO:0007669"/>
    <property type="project" value="TreeGrafter"/>
</dbReference>
<keyword evidence="4" id="KW-1185">Reference proteome</keyword>
<protein>
    <recommendedName>
        <fullName evidence="5">Synaptonemal complex protein 1</fullName>
    </recommendedName>
</protein>
<feature type="coiled-coil region" evidence="1">
    <location>
        <begin position="233"/>
        <end position="313"/>
    </location>
</feature>
<dbReference type="PANTHER" id="PTHR46918">
    <property type="entry name" value="SYNAPTONEMAL COMPLEX PROTEIN 1"/>
    <property type="match status" value="1"/>
</dbReference>
<dbReference type="InterPro" id="IPR008827">
    <property type="entry name" value="SYCP1"/>
</dbReference>
<evidence type="ECO:0008006" key="5">
    <source>
        <dbReference type="Google" id="ProtNLM"/>
    </source>
</evidence>